<proteinExistence type="predicted"/>
<evidence type="ECO:0000313" key="2">
    <source>
        <dbReference type="WBParaSite" id="L893_g31524.t1"/>
    </source>
</evidence>
<name>A0A1I8A022_9BILA</name>
<protein>
    <submittedName>
        <fullName evidence="2">Uncharacterized protein</fullName>
    </submittedName>
</protein>
<dbReference type="WBParaSite" id="L893_g31524.t1">
    <property type="protein sequence ID" value="L893_g31524.t1"/>
    <property type="gene ID" value="L893_g31524"/>
</dbReference>
<sequence length="83" mass="9263">MVVQRSPNRSPAGSLRLLGIHGKRRMGHLELMGESNRKVLRLLSGAVPRCEVLPPPEEKNPVREEPCTTRSTWSCPVCSPWCS</sequence>
<dbReference type="AlphaFoldDB" id="A0A1I8A022"/>
<accession>A0A1I8A022</accession>
<evidence type="ECO:0000313" key="1">
    <source>
        <dbReference type="Proteomes" id="UP000095287"/>
    </source>
</evidence>
<reference evidence="2" key="1">
    <citation type="submission" date="2016-11" db="UniProtKB">
        <authorList>
            <consortium name="WormBaseParasite"/>
        </authorList>
    </citation>
    <scope>IDENTIFICATION</scope>
</reference>
<dbReference type="Proteomes" id="UP000095287">
    <property type="component" value="Unplaced"/>
</dbReference>
<keyword evidence="1" id="KW-1185">Reference proteome</keyword>
<organism evidence="1 2">
    <name type="scientific">Steinernema glaseri</name>
    <dbReference type="NCBI Taxonomy" id="37863"/>
    <lineage>
        <taxon>Eukaryota</taxon>
        <taxon>Metazoa</taxon>
        <taxon>Ecdysozoa</taxon>
        <taxon>Nematoda</taxon>
        <taxon>Chromadorea</taxon>
        <taxon>Rhabditida</taxon>
        <taxon>Tylenchina</taxon>
        <taxon>Panagrolaimomorpha</taxon>
        <taxon>Strongyloidoidea</taxon>
        <taxon>Steinernematidae</taxon>
        <taxon>Steinernema</taxon>
    </lineage>
</organism>